<accession>A0A433P8V9</accession>
<keyword evidence="2" id="KW-1185">Reference proteome</keyword>
<dbReference type="Proteomes" id="UP000274822">
    <property type="component" value="Unassembled WGS sequence"/>
</dbReference>
<organism evidence="1 2">
    <name type="scientific">Jimgerdemannia flammicorona</name>
    <dbReference type="NCBI Taxonomy" id="994334"/>
    <lineage>
        <taxon>Eukaryota</taxon>
        <taxon>Fungi</taxon>
        <taxon>Fungi incertae sedis</taxon>
        <taxon>Mucoromycota</taxon>
        <taxon>Mucoromycotina</taxon>
        <taxon>Endogonomycetes</taxon>
        <taxon>Endogonales</taxon>
        <taxon>Endogonaceae</taxon>
        <taxon>Jimgerdemannia</taxon>
    </lineage>
</organism>
<name>A0A433P8V9_9FUNG</name>
<gene>
    <name evidence="1" type="ORF">BC938DRAFT_477590</name>
</gene>
<comment type="caution">
    <text evidence="1">The sequence shown here is derived from an EMBL/GenBank/DDBJ whole genome shotgun (WGS) entry which is preliminary data.</text>
</comment>
<proteinExistence type="predicted"/>
<dbReference type="AlphaFoldDB" id="A0A433P8V9"/>
<sequence length="71" mass="8346">SKRSSDYQSIGRLVRGDDHVRHFVCRDLRPDQIRQSSGQRTCKLPFIRHGIPDARQIFNWVSMDDVQGFLF</sequence>
<feature type="non-terminal residue" evidence="1">
    <location>
        <position position="1"/>
    </location>
</feature>
<protein>
    <submittedName>
        <fullName evidence="1">Uncharacterized protein</fullName>
    </submittedName>
</protein>
<evidence type="ECO:0000313" key="2">
    <source>
        <dbReference type="Proteomes" id="UP000274822"/>
    </source>
</evidence>
<dbReference type="EMBL" id="RBNJ01028352">
    <property type="protein sequence ID" value="RUS13973.1"/>
    <property type="molecule type" value="Genomic_DNA"/>
</dbReference>
<reference evidence="1 2" key="1">
    <citation type="journal article" date="2018" name="New Phytol.">
        <title>Phylogenomics of Endogonaceae and evolution of mycorrhizas within Mucoromycota.</title>
        <authorList>
            <person name="Chang Y."/>
            <person name="Desiro A."/>
            <person name="Na H."/>
            <person name="Sandor L."/>
            <person name="Lipzen A."/>
            <person name="Clum A."/>
            <person name="Barry K."/>
            <person name="Grigoriev I.V."/>
            <person name="Martin F.M."/>
            <person name="Stajich J.E."/>
            <person name="Smith M.E."/>
            <person name="Bonito G."/>
            <person name="Spatafora J.W."/>
        </authorList>
    </citation>
    <scope>NUCLEOTIDE SEQUENCE [LARGE SCALE GENOMIC DNA]</scope>
    <source>
        <strain evidence="1 2">AD002</strain>
    </source>
</reference>
<evidence type="ECO:0000313" key="1">
    <source>
        <dbReference type="EMBL" id="RUS13973.1"/>
    </source>
</evidence>